<accession>A0AAX4L4I0</accession>
<keyword evidence="4" id="KW-1185">Reference proteome</keyword>
<reference evidence="3 4" key="1">
    <citation type="submission" date="2024-02" db="EMBL/GenBank/DDBJ databases">
        <title>STSV induces naive adaptation in Sulfolobus.</title>
        <authorList>
            <person name="Xiang X."/>
            <person name="Song M."/>
        </authorList>
    </citation>
    <scope>NUCLEOTIDE SEQUENCE [LARGE SCALE GENOMIC DNA]</scope>
    <source>
        <strain evidence="3 4">RT2</strain>
    </source>
</reference>
<protein>
    <submittedName>
        <fullName evidence="3">Type III-B CRISPR module RAMP protein Cmr1</fullName>
    </submittedName>
</protein>
<dbReference type="NCBIfam" id="TIGR01894">
    <property type="entry name" value="cas_TM1795_cmr1"/>
    <property type="match status" value="1"/>
</dbReference>
<feature type="domain" description="CRISPR type III-associated protein" evidence="2">
    <location>
        <begin position="30"/>
        <end position="249"/>
    </location>
</feature>
<evidence type="ECO:0000256" key="1">
    <source>
        <dbReference type="ARBA" id="ARBA00023118"/>
    </source>
</evidence>
<dbReference type="AlphaFoldDB" id="A0AAX4L4I0"/>
<proteinExistence type="predicted"/>
<dbReference type="Proteomes" id="UP001432202">
    <property type="component" value="Chromosome"/>
</dbReference>
<name>A0AAX4L4I0_9CREN</name>
<dbReference type="InterPro" id="IPR005537">
    <property type="entry name" value="RAMP_III_fam"/>
</dbReference>
<dbReference type="GO" id="GO:0051607">
    <property type="term" value="P:defense response to virus"/>
    <property type="evidence" value="ECO:0007669"/>
    <property type="project" value="UniProtKB-KW"/>
</dbReference>
<evidence type="ECO:0000313" key="3">
    <source>
        <dbReference type="EMBL" id="WWQ61106.1"/>
    </source>
</evidence>
<organism evidence="3 4">
    <name type="scientific">Sulfolobus tengchongensis</name>
    <dbReference type="NCBI Taxonomy" id="207809"/>
    <lineage>
        <taxon>Archaea</taxon>
        <taxon>Thermoproteota</taxon>
        <taxon>Thermoprotei</taxon>
        <taxon>Sulfolobales</taxon>
        <taxon>Sulfolobaceae</taxon>
        <taxon>Sulfolobus</taxon>
    </lineage>
</organism>
<dbReference type="InterPro" id="IPR007522">
    <property type="entry name" value="CRISPR-assoc_prot_TM1795"/>
</dbReference>
<dbReference type="GeneID" id="89335747"/>
<dbReference type="Pfam" id="PF03787">
    <property type="entry name" value="RAMPs"/>
    <property type="match status" value="1"/>
</dbReference>
<sequence>MEKLAEFEIAVYSPIVGGYNALSYSYELNQAEFPIRPTEIKALWRWWYRVMLNADGTKTYEELDGEVGKVLGSTAMTSKYIVQVIPKEIPKITNFNNKVDKIIQILMTTSFHGDFKKKFDIANVNKIIDYLFRNRGKDVEEVKDLLIKAKIASSTRLSLLFRSRGNDESVNIPLLQGKGGKPRNENQTKFRNYITRLFSQLYYVNEFAKGVVRVYGNADERTKRDLNVLLLALILDSIGSGSSRGFGSIIVEDVKSNLISSNIIELIKKRMYKEAVDRIISELGVKSQQGVSRTPSLSYFTYRVFVCSQDPSTTLKTIFRAVTKSNWKLHIYNNQRSADVLKKPGANLPSFVLGLPRFGSDKTSELQKEEALVASSKFESGKTGYLALVKGKLDEKIRRKSTISFKVIPLTQNSTLILMKVFYSMDFPKDLYHVGKRHREGVRVEKLDVPPYDRSKLREYLDNIEQNFGRDKKLYKMATSTDVKQFYQKAINFVEKITSDIIRDSGCKEVG</sequence>
<keyword evidence="1" id="KW-0051">Antiviral defense</keyword>
<dbReference type="RefSeq" id="WP_338602915.1">
    <property type="nucleotide sequence ID" value="NZ_CP146016.1"/>
</dbReference>
<evidence type="ECO:0000313" key="4">
    <source>
        <dbReference type="Proteomes" id="UP001432202"/>
    </source>
</evidence>
<dbReference type="EMBL" id="CP146016">
    <property type="protein sequence ID" value="WWQ61106.1"/>
    <property type="molecule type" value="Genomic_DNA"/>
</dbReference>
<evidence type="ECO:0000259" key="2">
    <source>
        <dbReference type="Pfam" id="PF03787"/>
    </source>
</evidence>
<gene>
    <name evidence="3" type="primary">cmr1</name>
    <name evidence="3" type="ORF">V6M85_03225</name>
</gene>